<dbReference type="Proteomes" id="UP000282106">
    <property type="component" value="Unassembled WGS sequence"/>
</dbReference>
<dbReference type="RefSeq" id="WP_123212019.1">
    <property type="nucleotide sequence ID" value="NZ_RJVO01000004.1"/>
</dbReference>
<dbReference type="GO" id="GO:0003677">
    <property type="term" value="F:DNA binding"/>
    <property type="evidence" value="ECO:0007669"/>
    <property type="project" value="UniProtKB-KW"/>
</dbReference>
<evidence type="ECO:0000256" key="3">
    <source>
        <dbReference type="ARBA" id="ARBA00023082"/>
    </source>
</evidence>
<name>A0A3N0VAN6_9GAMM</name>
<proteinExistence type="inferred from homology"/>
<accession>A0A3N0VAN6</accession>
<dbReference type="AlphaFoldDB" id="A0A3N0VAN6"/>
<dbReference type="SUPFAM" id="SSF88659">
    <property type="entry name" value="Sigma3 and sigma4 domains of RNA polymerase sigma factors"/>
    <property type="match status" value="1"/>
</dbReference>
<evidence type="ECO:0000313" key="9">
    <source>
        <dbReference type="EMBL" id="ROH89722.1"/>
    </source>
</evidence>
<keyword evidence="3" id="KW-0731">Sigma factor</keyword>
<dbReference type="InterPro" id="IPR013324">
    <property type="entry name" value="RNA_pol_sigma_r3/r4-like"/>
</dbReference>
<feature type="domain" description="RNA polymerase sigma-70 region 2" evidence="7">
    <location>
        <begin position="34"/>
        <end position="100"/>
    </location>
</feature>
<evidence type="ECO:0000256" key="1">
    <source>
        <dbReference type="ARBA" id="ARBA00010641"/>
    </source>
</evidence>
<dbReference type="Gene3D" id="1.10.1740.10">
    <property type="match status" value="1"/>
</dbReference>
<evidence type="ECO:0000259" key="8">
    <source>
        <dbReference type="Pfam" id="PF04545"/>
    </source>
</evidence>
<comment type="similarity">
    <text evidence="1">Belongs to the sigma-70 factor family. ECF subfamily.</text>
</comment>
<dbReference type="Gene3D" id="1.10.10.10">
    <property type="entry name" value="Winged helix-like DNA-binding domain superfamily/Winged helix DNA-binding domain"/>
    <property type="match status" value="1"/>
</dbReference>
<dbReference type="InterPro" id="IPR007627">
    <property type="entry name" value="RNA_pol_sigma70_r2"/>
</dbReference>
<dbReference type="GO" id="GO:0006352">
    <property type="term" value="P:DNA-templated transcription initiation"/>
    <property type="evidence" value="ECO:0007669"/>
    <property type="project" value="InterPro"/>
</dbReference>
<dbReference type="InterPro" id="IPR013325">
    <property type="entry name" value="RNA_pol_sigma_r2"/>
</dbReference>
<feature type="domain" description="RNA polymerase sigma-70 region 4" evidence="8">
    <location>
        <begin position="136"/>
        <end position="185"/>
    </location>
</feature>
<comment type="caution">
    <text evidence="9">The sequence shown here is derived from an EMBL/GenBank/DDBJ whole genome shotgun (WGS) entry which is preliminary data.</text>
</comment>
<dbReference type="SUPFAM" id="SSF88946">
    <property type="entry name" value="Sigma2 domain of RNA polymerase sigma factors"/>
    <property type="match status" value="1"/>
</dbReference>
<sequence>MPASIADPAADDSVSDEGLMQRYAAGEAAAFEPLYRRHKDGLWRYFLRQGCDQASAAELFQEVWSTLIRTRTSYRPSARFATWLYRLAHSRLVDHWRLRRPQDALDEDDERLADSEHRSPPARAGQAEQAQRLLTALAGLSPEQRQAFLLQAEAGLSLEEIATEQGVGRETVKSRLRYALAKLRKELADVWP</sequence>
<organism evidence="9 10">
    <name type="scientific">Stagnimonas aquatica</name>
    <dbReference type="NCBI Taxonomy" id="2689987"/>
    <lineage>
        <taxon>Bacteria</taxon>
        <taxon>Pseudomonadati</taxon>
        <taxon>Pseudomonadota</taxon>
        <taxon>Gammaproteobacteria</taxon>
        <taxon>Nevskiales</taxon>
        <taxon>Nevskiaceae</taxon>
        <taxon>Stagnimonas</taxon>
    </lineage>
</organism>
<keyword evidence="10" id="KW-1185">Reference proteome</keyword>
<dbReference type="InterPro" id="IPR039425">
    <property type="entry name" value="RNA_pol_sigma-70-like"/>
</dbReference>
<dbReference type="InParanoid" id="A0A3N0VAN6"/>
<reference evidence="9 10" key="1">
    <citation type="submission" date="2018-10" db="EMBL/GenBank/DDBJ databases">
        <authorList>
            <person name="Chen W.-M."/>
        </authorList>
    </citation>
    <scope>NUCLEOTIDE SEQUENCE [LARGE SCALE GENOMIC DNA]</scope>
    <source>
        <strain evidence="9 10">THS-13</strain>
    </source>
</reference>
<feature type="region of interest" description="Disordered" evidence="6">
    <location>
        <begin position="106"/>
        <end position="128"/>
    </location>
</feature>
<evidence type="ECO:0000313" key="10">
    <source>
        <dbReference type="Proteomes" id="UP000282106"/>
    </source>
</evidence>
<gene>
    <name evidence="9" type="ORF">ED208_10585</name>
</gene>
<dbReference type="PANTHER" id="PTHR43133">
    <property type="entry name" value="RNA POLYMERASE ECF-TYPE SIGMA FACTO"/>
    <property type="match status" value="1"/>
</dbReference>
<keyword evidence="4" id="KW-0238">DNA-binding</keyword>
<evidence type="ECO:0000256" key="4">
    <source>
        <dbReference type="ARBA" id="ARBA00023125"/>
    </source>
</evidence>
<protein>
    <submittedName>
        <fullName evidence="9">Sigma-70 family RNA polymerase sigma factor</fullName>
    </submittedName>
</protein>
<evidence type="ECO:0000256" key="6">
    <source>
        <dbReference type="SAM" id="MobiDB-lite"/>
    </source>
</evidence>
<evidence type="ECO:0000256" key="2">
    <source>
        <dbReference type="ARBA" id="ARBA00023015"/>
    </source>
</evidence>
<keyword evidence="5" id="KW-0804">Transcription</keyword>
<dbReference type="CDD" id="cd06171">
    <property type="entry name" value="Sigma70_r4"/>
    <property type="match status" value="1"/>
</dbReference>
<keyword evidence="2" id="KW-0805">Transcription regulation</keyword>
<dbReference type="InterPro" id="IPR014284">
    <property type="entry name" value="RNA_pol_sigma-70_dom"/>
</dbReference>
<dbReference type="NCBIfam" id="TIGR02937">
    <property type="entry name" value="sigma70-ECF"/>
    <property type="match status" value="1"/>
</dbReference>
<evidence type="ECO:0000256" key="5">
    <source>
        <dbReference type="ARBA" id="ARBA00023163"/>
    </source>
</evidence>
<dbReference type="Pfam" id="PF04542">
    <property type="entry name" value="Sigma70_r2"/>
    <property type="match status" value="1"/>
</dbReference>
<dbReference type="InterPro" id="IPR036388">
    <property type="entry name" value="WH-like_DNA-bd_sf"/>
</dbReference>
<dbReference type="EMBL" id="RJVO01000004">
    <property type="protein sequence ID" value="ROH89722.1"/>
    <property type="molecule type" value="Genomic_DNA"/>
</dbReference>
<dbReference type="InterPro" id="IPR007630">
    <property type="entry name" value="RNA_pol_sigma70_r4"/>
</dbReference>
<dbReference type="PANTHER" id="PTHR43133:SF8">
    <property type="entry name" value="RNA POLYMERASE SIGMA FACTOR HI_1459-RELATED"/>
    <property type="match status" value="1"/>
</dbReference>
<evidence type="ECO:0000259" key="7">
    <source>
        <dbReference type="Pfam" id="PF04542"/>
    </source>
</evidence>
<dbReference type="Pfam" id="PF04545">
    <property type="entry name" value="Sigma70_r4"/>
    <property type="match status" value="1"/>
</dbReference>
<dbReference type="GO" id="GO:0016987">
    <property type="term" value="F:sigma factor activity"/>
    <property type="evidence" value="ECO:0007669"/>
    <property type="project" value="UniProtKB-KW"/>
</dbReference>